<proteinExistence type="predicted"/>
<dbReference type="Proteomes" id="UP000046392">
    <property type="component" value="Unplaced"/>
</dbReference>
<dbReference type="WBParaSite" id="SPAL_0000362050.1">
    <property type="protein sequence ID" value="SPAL_0000362050.1"/>
    <property type="gene ID" value="SPAL_0000362050"/>
</dbReference>
<reference evidence="2" key="1">
    <citation type="submission" date="2017-02" db="UniProtKB">
        <authorList>
            <consortium name="WormBaseParasite"/>
        </authorList>
    </citation>
    <scope>IDENTIFICATION</scope>
</reference>
<organism evidence="1 2">
    <name type="scientific">Strongyloides papillosus</name>
    <name type="common">Intestinal threadworm</name>
    <dbReference type="NCBI Taxonomy" id="174720"/>
    <lineage>
        <taxon>Eukaryota</taxon>
        <taxon>Metazoa</taxon>
        <taxon>Ecdysozoa</taxon>
        <taxon>Nematoda</taxon>
        <taxon>Chromadorea</taxon>
        <taxon>Rhabditida</taxon>
        <taxon>Tylenchina</taxon>
        <taxon>Panagrolaimomorpha</taxon>
        <taxon>Strongyloidoidea</taxon>
        <taxon>Strongyloididae</taxon>
        <taxon>Strongyloides</taxon>
    </lineage>
</organism>
<accession>A0A0N5BC73</accession>
<evidence type="ECO:0000313" key="2">
    <source>
        <dbReference type="WBParaSite" id="SPAL_0000362050.1"/>
    </source>
</evidence>
<dbReference type="AlphaFoldDB" id="A0A0N5BC73"/>
<keyword evidence="1" id="KW-1185">Reference proteome</keyword>
<evidence type="ECO:0000313" key="1">
    <source>
        <dbReference type="Proteomes" id="UP000046392"/>
    </source>
</evidence>
<protein>
    <submittedName>
        <fullName evidence="2">Lipoprotein</fullName>
    </submittedName>
</protein>
<name>A0A0N5BC73_STREA</name>
<sequence>MLWSLMNAFGCDRNSKKESEIVGIPAKVEPKKEVKVEKPTKNIRELLIDNDELD</sequence>